<evidence type="ECO:0000256" key="1">
    <source>
        <dbReference type="SAM" id="MobiDB-lite"/>
    </source>
</evidence>
<comment type="caution">
    <text evidence="2">The sequence shown here is derived from an EMBL/GenBank/DDBJ whole genome shotgun (WGS) entry which is preliminary data.</text>
</comment>
<feature type="compositionally biased region" description="Polar residues" evidence="1">
    <location>
        <begin position="174"/>
        <end position="190"/>
    </location>
</feature>
<reference evidence="2 3" key="1">
    <citation type="submission" date="2020-02" db="EMBL/GenBank/DDBJ databases">
        <title>Draft genome sequence of two Spirosoma agri KCTC 52727 and Spirosoma terrae KCTC 52035.</title>
        <authorList>
            <person name="Rojas J."/>
            <person name="Ambika Manirajan B."/>
            <person name="Suarez C."/>
            <person name="Ratering S."/>
            <person name="Schnell S."/>
        </authorList>
    </citation>
    <scope>NUCLEOTIDE SEQUENCE [LARGE SCALE GENOMIC DNA]</scope>
    <source>
        <strain evidence="2 3">KCTC 52035</strain>
    </source>
</reference>
<dbReference type="RefSeq" id="WP_163953222.1">
    <property type="nucleotide sequence ID" value="NZ_JAAFZH010000012.1"/>
</dbReference>
<feature type="region of interest" description="Disordered" evidence="1">
    <location>
        <begin position="113"/>
        <end position="190"/>
    </location>
</feature>
<proteinExistence type="predicted"/>
<accession>A0A6L9LAK0</accession>
<dbReference type="AlphaFoldDB" id="A0A6L9LAK0"/>
<evidence type="ECO:0000313" key="3">
    <source>
        <dbReference type="Proteomes" id="UP000474175"/>
    </source>
</evidence>
<name>A0A6L9LAK0_9BACT</name>
<protein>
    <submittedName>
        <fullName evidence="2">Uncharacterized protein</fullName>
    </submittedName>
</protein>
<dbReference type="Proteomes" id="UP000474175">
    <property type="component" value="Unassembled WGS sequence"/>
</dbReference>
<dbReference type="EMBL" id="JAAFZH010000012">
    <property type="protein sequence ID" value="NDU97605.1"/>
    <property type="molecule type" value="Genomic_DNA"/>
</dbReference>
<feature type="compositionally biased region" description="Polar residues" evidence="1">
    <location>
        <begin position="152"/>
        <end position="161"/>
    </location>
</feature>
<evidence type="ECO:0000313" key="2">
    <source>
        <dbReference type="EMBL" id="NDU97605.1"/>
    </source>
</evidence>
<keyword evidence="3" id="KW-1185">Reference proteome</keyword>
<organism evidence="2 3">
    <name type="scientific">Spirosoma terrae</name>
    <dbReference type="NCBI Taxonomy" id="1968276"/>
    <lineage>
        <taxon>Bacteria</taxon>
        <taxon>Pseudomonadati</taxon>
        <taxon>Bacteroidota</taxon>
        <taxon>Cytophagia</taxon>
        <taxon>Cytophagales</taxon>
        <taxon>Cytophagaceae</taxon>
        <taxon>Spirosoma</taxon>
    </lineage>
</organism>
<sequence length="190" mass="20012">MALNQHAATLVDITVNAFNGDSSAIADMDGISLVNSWITTLRSGDYNTMAVANGLSALRDELQSGNPNGWHVRGILENLVNLVKQMATSEEMDVKAKLAPLVDALEEFSHQLGGSAKPAHTAGNRVVNMDDTTGSNGDVHSPFIQGDDYSPVTGTYSSGVSSERAPDHIGRSGSGSNETYSGPSKGRSQY</sequence>
<gene>
    <name evidence="2" type="ORF">GK108_22160</name>
</gene>